<organism evidence="2 3">
    <name type="scientific">Scophthalmus maximus</name>
    <name type="common">Turbot</name>
    <name type="synonym">Psetta maxima</name>
    <dbReference type="NCBI Taxonomy" id="52904"/>
    <lineage>
        <taxon>Eukaryota</taxon>
        <taxon>Metazoa</taxon>
        <taxon>Chordata</taxon>
        <taxon>Craniata</taxon>
        <taxon>Vertebrata</taxon>
        <taxon>Euteleostomi</taxon>
        <taxon>Actinopterygii</taxon>
        <taxon>Neopterygii</taxon>
        <taxon>Teleostei</taxon>
        <taxon>Neoteleostei</taxon>
        <taxon>Acanthomorphata</taxon>
        <taxon>Carangaria</taxon>
        <taxon>Pleuronectiformes</taxon>
        <taxon>Pleuronectoidei</taxon>
        <taxon>Scophthalmidae</taxon>
        <taxon>Scophthalmus</taxon>
    </lineage>
</organism>
<feature type="compositionally biased region" description="Basic and acidic residues" evidence="1">
    <location>
        <begin position="205"/>
        <end position="215"/>
    </location>
</feature>
<reference evidence="2 3" key="1">
    <citation type="submission" date="2019-06" db="EMBL/GenBank/DDBJ databases">
        <title>Draft genomes of female and male turbot (Scophthalmus maximus).</title>
        <authorList>
            <person name="Xu H."/>
            <person name="Xu X.-W."/>
            <person name="Shao C."/>
            <person name="Chen S."/>
        </authorList>
    </citation>
    <scope>NUCLEOTIDE SEQUENCE [LARGE SCALE GENOMIC DNA]</scope>
    <source>
        <strain evidence="2">Ysfricsl-2016a</strain>
        <tissue evidence="2">Blood</tissue>
    </source>
</reference>
<evidence type="ECO:0000313" key="2">
    <source>
        <dbReference type="EMBL" id="KAF0040600.1"/>
    </source>
</evidence>
<evidence type="ECO:0000313" key="3">
    <source>
        <dbReference type="Proteomes" id="UP000438429"/>
    </source>
</evidence>
<feature type="region of interest" description="Disordered" evidence="1">
    <location>
        <begin position="204"/>
        <end position="240"/>
    </location>
</feature>
<dbReference type="AlphaFoldDB" id="A0A6A4T9L5"/>
<name>A0A6A4T9L5_SCOMX</name>
<dbReference type="Proteomes" id="UP000438429">
    <property type="component" value="Unassembled WGS sequence"/>
</dbReference>
<comment type="caution">
    <text evidence="2">The sequence shown here is derived from an EMBL/GenBank/DDBJ whole genome shotgun (WGS) entry which is preliminary data.</text>
</comment>
<protein>
    <submittedName>
        <fullName evidence="2">Uncharacterized protein</fullName>
    </submittedName>
</protein>
<accession>A0A6A4T9L5</accession>
<dbReference type="EMBL" id="VEVO01000006">
    <property type="protein sequence ID" value="KAF0040600.1"/>
    <property type="molecule type" value="Genomic_DNA"/>
</dbReference>
<evidence type="ECO:0000256" key="1">
    <source>
        <dbReference type="SAM" id="MobiDB-lite"/>
    </source>
</evidence>
<sequence length="240" mass="27107">MAPQHDPRTLEGWFCRGEHTERTSGTLTPRDQETIIQTETDSIFFCFRHTSVTSENTAVTTQRQQQQLQLSAFFRAHARSMSGEKNRGPVKEKIIEKFSFALFPLSLFSSSSSSSSFLTESYEKQQDSEMGFDFSHWHEQFGQQVESRADRLAIAAASLFYYGLAQLRDRRVVSDRDICHDDMWMLKAVRVSPQLGNDLLVQTETPDRGPLRESGSDVSPSSPLVEKSTGSCGEAWYTGS</sequence>
<proteinExistence type="predicted"/>
<gene>
    <name evidence="2" type="ORF">F2P81_006498</name>
</gene>